<evidence type="ECO:0000313" key="3">
    <source>
        <dbReference type="Proteomes" id="UP000499080"/>
    </source>
</evidence>
<accession>A0A4Y2N5Q1</accession>
<protein>
    <submittedName>
        <fullName evidence="2">Uncharacterized protein</fullName>
    </submittedName>
</protein>
<evidence type="ECO:0000256" key="1">
    <source>
        <dbReference type="SAM" id="Phobius"/>
    </source>
</evidence>
<keyword evidence="1" id="KW-1133">Transmembrane helix</keyword>
<keyword evidence="1" id="KW-0472">Membrane</keyword>
<reference evidence="2 3" key="1">
    <citation type="journal article" date="2019" name="Sci. Rep.">
        <title>Orb-weaving spider Araneus ventricosus genome elucidates the spidroin gene catalogue.</title>
        <authorList>
            <person name="Kono N."/>
            <person name="Nakamura H."/>
            <person name="Ohtoshi R."/>
            <person name="Moran D.A.P."/>
            <person name="Shinohara A."/>
            <person name="Yoshida Y."/>
            <person name="Fujiwara M."/>
            <person name="Mori M."/>
            <person name="Tomita M."/>
            <person name="Arakawa K."/>
        </authorList>
    </citation>
    <scope>NUCLEOTIDE SEQUENCE [LARGE SCALE GENOMIC DNA]</scope>
</reference>
<dbReference type="EMBL" id="BGPR01008587">
    <property type="protein sequence ID" value="GBN34758.1"/>
    <property type="molecule type" value="Genomic_DNA"/>
</dbReference>
<dbReference type="Proteomes" id="UP000499080">
    <property type="component" value="Unassembled WGS sequence"/>
</dbReference>
<keyword evidence="1" id="KW-0812">Transmembrane</keyword>
<name>A0A4Y2N5Q1_ARAVE</name>
<evidence type="ECO:0000313" key="2">
    <source>
        <dbReference type="EMBL" id="GBN34758.1"/>
    </source>
</evidence>
<keyword evidence="3" id="KW-1185">Reference proteome</keyword>
<dbReference type="AlphaFoldDB" id="A0A4Y2N5Q1"/>
<sequence length="105" mass="11409">MAQNKRSLARIINIVKILHERRYDAVVVQAKVSKCKTASVETKMHATQVLIIFALASFFLMTLSAADETTTQAPNKPSGLGPFVTGLVENLTKIVVDLLKNLLGG</sequence>
<feature type="transmembrane region" description="Helical" evidence="1">
    <location>
        <begin position="49"/>
        <end position="66"/>
    </location>
</feature>
<proteinExistence type="predicted"/>
<organism evidence="2 3">
    <name type="scientific">Araneus ventricosus</name>
    <name type="common">Orbweaver spider</name>
    <name type="synonym">Epeira ventricosa</name>
    <dbReference type="NCBI Taxonomy" id="182803"/>
    <lineage>
        <taxon>Eukaryota</taxon>
        <taxon>Metazoa</taxon>
        <taxon>Ecdysozoa</taxon>
        <taxon>Arthropoda</taxon>
        <taxon>Chelicerata</taxon>
        <taxon>Arachnida</taxon>
        <taxon>Araneae</taxon>
        <taxon>Araneomorphae</taxon>
        <taxon>Entelegynae</taxon>
        <taxon>Araneoidea</taxon>
        <taxon>Araneidae</taxon>
        <taxon>Araneus</taxon>
    </lineage>
</organism>
<gene>
    <name evidence="2" type="ORF">AVEN_222057_1</name>
</gene>
<comment type="caution">
    <text evidence="2">The sequence shown here is derived from an EMBL/GenBank/DDBJ whole genome shotgun (WGS) entry which is preliminary data.</text>
</comment>